<sequence length="325" mass="34008">MTARSPWPLRLLVGALVLAGLSVLGSTWFAHRLMVSVLTATAFASAEGPAPGNAPSDPLAIGYRGTPEQAFGLAFEEVSVATPLGPAPAWLVPAKPGPVGESGRAAIYLHGIGGAREDGYPYLPALHEAGLPVLMMTYRHDAGAPPAPGGLRQMGLTEWEDLEAAVALMQARGHDRIVLVGASMGGGIVGQFLARSPRATAVEALVLDAPALDFPMVMRHVTDRLGLPLRSIGVRLAVPAFAISHGVNMAEARSIAAVAAFDGPVLLIHGAADRVVPDRISLAVLAARQGQTTVLRTSADHLQSHRTAPEKFDRVLRDFLASLPR</sequence>
<protein>
    <submittedName>
        <fullName evidence="2">Alpha/beta fold hydrolase</fullName>
    </submittedName>
</protein>
<dbReference type="EMBL" id="JBALHR010000003">
    <property type="protein sequence ID" value="MEH7828059.1"/>
    <property type="molecule type" value="Genomic_DNA"/>
</dbReference>
<reference evidence="2" key="1">
    <citation type="submission" date="2024-02" db="EMBL/GenBank/DDBJ databases">
        <title>Genome sequences of strain Gemmobacter sp. JM10B15.</title>
        <authorList>
            <person name="Zhang M."/>
        </authorList>
    </citation>
    <scope>NUCLEOTIDE SEQUENCE</scope>
    <source>
        <strain evidence="2">JM10B15</strain>
    </source>
</reference>
<dbReference type="InterPro" id="IPR000073">
    <property type="entry name" value="AB_hydrolase_1"/>
</dbReference>
<keyword evidence="2" id="KW-0378">Hydrolase</keyword>
<organism evidence="2 3">
    <name type="scientific">Gemmobacter denitrificans</name>
    <dbReference type="NCBI Taxonomy" id="3123040"/>
    <lineage>
        <taxon>Bacteria</taxon>
        <taxon>Pseudomonadati</taxon>
        <taxon>Pseudomonadota</taxon>
        <taxon>Alphaproteobacteria</taxon>
        <taxon>Rhodobacterales</taxon>
        <taxon>Paracoccaceae</taxon>
        <taxon>Gemmobacter</taxon>
    </lineage>
</organism>
<dbReference type="SUPFAM" id="SSF53474">
    <property type="entry name" value="alpha/beta-Hydrolases"/>
    <property type="match status" value="1"/>
</dbReference>
<dbReference type="RefSeq" id="WP_335421606.1">
    <property type="nucleotide sequence ID" value="NZ_JBALHR010000003.1"/>
</dbReference>
<feature type="domain" description="AB hydrolase-1" evidence="1">
    <location>
        <begin position="107"/>
        <end position="216"/>
    </location>
</feature>
<accession>A0ABU8BTN2</accession>
<dbReference type="InterPro" id="IPR029058">
    <property type="entry name" value="AB_hydrolase_fold"/>
</dbReference>
<evidence type="ECO:0000313" key="2">
    <source>
        <dbReference type="EMBL" id="MEH7828059.1"/>
    </source>
</evidence>
<comment type="caution">
    <text evidence="2">The sequence shown here is derived from an EMBL/GenBank/DDBJ whole genome shotgun (WGS) entry which is preliminary data.</text>
</comment>
<gene>
    <name evidence="2" type="ORF">V6590_07850</name>
</gene>
<name>A0ABU8BTN2_9RHOB</name>
<dbReference type="GO" id="GO:0016787">
    <property type="term" value="F:hydrolase activity"/>
    <property type="evidence" value="ECO:0007669"/>
    <property type="project" value="UniProtKB-KW"/>
</dbReference>
<evidence type="ECO:0000259" key="1">
    <source>
        <dbReference type="Pfam" id="PF00561"/>
    </source>
</evidence>
<dbReference type="Proteomes" id="UP001431963">
    <property type="component" value="Unassembled WGS sequence"/>
</dbReference>
<dbReference type="Gene3D" id="3.40.50.1820">
    <property type="entry name" value="alpha/beta hydrolase"/>
    <property type="match status" value="1"/>
</dbReference>
<keyword evidence="3" id="KW-1185">Reference proteome</keyword>
<proteinExistence type="predicted"/>
<dbReference type="Pfam" id="PF00561">
    <property type="entry name" value="Abhydrolase_1"/>
    <property type="match status" value="1"/>
</dbReference>
<evidence type="ECO:0000313" key="3">
    <source>
        <dbReference type="Proteomes" id="UP001431963"/>
    </source>
</evidence>